<name>A0A0Q3QU40_9BACI</name>
<dbReference type="PROSITE" id="PS50172">
    <property type="entry name" value="BRCT"/>
    <property type="match status" value="1"/>
</dbReference>
<dbReference type="GO" id="GO:0003677">
    <property type="term" value="F:DNA binding"/>
    <property type="evidence" value="ECO:0007669"/>
    <property type="project" value="InterPro"/>
</dbReference>
<dbReference type="PANTHER" id="PTHR30231">
    <property type="entry name" value="DNA POLYMERASE III SUBUNIT EPSILON"/>
    <property type="match status" value="1"/>
</dbReference>
<dbReference type="Pfam" id="PF00533">
    <property type="entry name" value="BRCT"/>
    <property type="match status" value="1"/>
</dbReference>
<dbReference type="SMART" id="SM00479">
    <property type="entry name" value="EXOIII"/>
    <property type="match status" value="1"/>
</dbReference>
<proteinExistence type="predicted"/>
<dbReference type="InterPro" id="IPR006054">
    <property type="entry name" value="DnaQ"/>
</dbReference>
<evidence type="ECO:0000256" key="1">
    <source>
        <dbReference type="ARBA" id="ARBA00022722"/>
    </source>
</evidence>
<evidence type="ECO:0000256" key="3">
    <source>
        <dbReference type="ARBA" id="ARBA00022839"/>
    </source>
</evidence>
<dbReference type="PANTHER" id="PTHR30231:SF42">
    <property type="entry name" value="EXONUCLEASE"/>
    <property type="match status" value="1"/>
</dbReference>
<dbReference type="InterPro" id="IPR036397">
    <property type="entry name" value="RNaseH_sf"/>
</dbReference>
<dbReference type="CDD" id="cd17748">
    <property type="entry name" value="BRCT_DNA_ligase_like"/>
    <property type="match status" value="1"/>
</dbReference>
<dbReference type="GO" id="GO:0008408">
    <property type="term" value="F:3'-5' exonuclease activity"/>
    <property type="evidence" value="ECO:0007669"/>
    <property type="project" value="TreeGrafter"/>
</dbReference>
<dbReference type="Pfam" id="PF00929">
    <property type="entry name" value="RNase_T"/>
    <property type="match status" value="1"/>
</dbReference>
<dbReference type="FunFam" id="3.30.420.10:FF:000045">
    <property type="entry name" value="3'-5' exonuclease DinG"/>
    <property type="match status" value="1"/>
</dbReference>
<dbReference type="EMBL" id="LJIX01000006">
    <property type="protein sequence ID" value="KQL21254.1"/>
    <property type="molecule type" value="Genomic_DNA"/>
</dbReference>
<dbReference type="Proteomes" id="UP000050996">
    <property type="component" value="Unassembled WGS sequence"/>
</dbReference>
<dbReference type="InterPro" id="IPR013520">
    <property type="entry name" value="Ribonucl_H"/>
</dbReference>
<keyword evidence="2" id="KW-0378">Hydrolase</keyword>
<dbReference type="GO" id="GO:0003887">
    <property type="term" value="F:DNA-directed DNA polymerase activity"/>
    <property type="evidence" value="ECO:0007669"/>
    <property type="project" value="InterPro"/>
</dbReference>
<dbReference type="STRING" id="1637975.AN957_23595"/>
<protein>
    <submittedName>
        <fullName evidence="5">Exonuclease</fullName>
    </submittedName>
</protein>
<dbReference type="InterPro" id="IPR036420">
    <property type="entry name" value="BRCT_dom_sf"/>
</dbReference>
<evidence type="ECO:0000313" key="5">
    <source>
        <dbReference type="EMBL" id="KQL21254.1"/>
    </source>
</evidence>
<dbReference type="Gene3D" id="3.30.420.10">
    <property type="entry name" value="Ribonuclease H-like superfamily/Ribonuclease H"/>
    <property type="match status" value="1"/>
</dbReference>
<reference evidence="5 6" key="1">
    <citation type="submission" date="2015-09" db="EMBL/GenBank/DDBJ databases">
        <title>Genome sequencing project for genomic taxonomy and phylogenomics of Bacillus-like bacteria.</title>
        <authorList>
            <person name="Liu B."/>
            <person name="Wang J."/>
            <person name="Zhu Y."/>
            <person name="Liu G."/>
            <person name="Chen Q."/>
            <person name="Chen Z."/>
            <person name="Lan J."/>
            <person name="Che J."/>
            <person name="Ge C."/>
            <person name="Shi H."/>
            <person name="Pan Z."/>
            <person name="Liu X."/>
        </authorList>
    </citation>
    <scope>NUCLEOTIDE SEQUENCE [LARGE SCALE GENOMIC DNA]</scope>
    <source>
        <strain evidence="5 6">FJAT-18043</strain>
    </source>
</reference>
<keyword evidence="6" id="KW-1185">Reference proteome</keyword>
<dbReference type="PATRIC" id="fig|1637975.4.peg.4739"/>
<dbReference type="CDD" id="cd06130">
    <property type="entry name" value="DNA_pol_III_epsilon_like"/>
    <property type="match status" value="1"/>
</dbReference>
<evidence type="ECO:0000256" key="2">
    <source>
        <dbReference type="ARBA" id="ARBA00022801"/>
    </source>
</evidence>
<accession>A0A0Q3QU40</accession>
<evidence type="ECO:0000313" key="6">
    <source>
        <dbReference type="Proteomes" id="UP000050996"/>
    </source>
</evidence>
<dbReference type="Gene3D" id="3.40.50.10190">
    <property type="entry name" value="BRCT domain"/>
    <property type="match status" value="1"/>
</dbReference>
<dbReference type="SUPFAM" id="SSF53098">
    <property type="entry name" value="Ribonuclease H-like"/>
    <property type="match status" value="1"/>
</dbReference>
<sequence>MDFITIDFEIANNHMNSACSLGMVFIQNNKIIDEKYYLIQPPTLELDQEMSKIHGLSFDDLKNAPKFDEVWGEISHYFHNESLFVAHNAQFDMNVLRNCLKTYSIEVPEFDYVCSIPISTRACSGEGIGSSLKDRAERFGITLNNHHNALDDARACAELVLKCMETKRRKSIHTYISTYSSIPIKRFSELKIQTEFKKRKKNFAKISTKDMIPSTNDFDIHHPFYSKNFVFTGELTMDREEAMQRVVNLGGIIKSGVSSKTNYLVVGKQDHLLVGSSGLSSKERKAYELIEAGRNIEILTETKFRKLLDCRLILTSIVRKKYVLN</sequence>
<dbReference type="NCBIfam" id="TIGR00573">
    <property type="entry name" value="dnaq"/>
    <property type="match status" value="1"/>
</dbReference>
<organism evidence="5 6">
    <name type="scientific">Cytobacillus solani</name>
    <dbReference type="NCBI Taxonomy" id="1637975"/>
    <lineage>
        <taxon>Bacteria</taxon>
        <taxon>Bacillati</taxon>
        <taxon>Bacillota</taxon>
        <taxon>Bacilli</taxon>
        <taxon>Bacillales</taxon>
        <taxon>Bacillaceae</taxon>
        <taxon>Cytobacillus</taxon>
    </lineage>
</organism>
<gene>
    <name evidence="5" type="ORF">AN957_23595</name>
</gene>
<comment type="caution">
    <text evidence="5">The sequence shown here is derived from an EMBL/GenBank/DDBJ whole genome shotgun (WGS) entry which is preliminary data.</text>
</comment>
<evidence type="ECO:0000259" key="4">
    <source>
        <dbReference type="PROSITE" id="PS50172"/>
    </source>
</evidence>
<feature type="domain" description="BRCT" evidence="4">
    <location>
        <begin position="219"/>
        <end position="325"/>
    </location>
</feature>
<dbReference type="RefSeq" id="WP_053477624.1">
    <property type="nucleotide sequence ID" value="NZ_CP041305.1"/>
</dbReference>
<dbReference type="GO" id="GO:0006260">
    <property type="term" value="P:DNA replication"/>
    <property type="evidence" value="ECO:0007669"/>
    <property type="project" value="InterPro"/>
</dbReference>
<dbReference type="InterPro" id="IPR001357">
    <property type="entry name" value="BRCT_dom"/>
</dbReference>
<dbReference type="InterPro" id="IPR012337">
    <property type="entry name" value="RNaseH-like_sf"/>
</dbReference>
<dbReference type="SUPFAM" id="SSF52113">
    <property type="entry name" value="BRCT domain"/>
    <property type="match status" value="1"/>
</dbReference>
<dbReference type="AlphaFoldDB" id="A0A0Q3QU40"/>
<keyword evidence="1" id="KW-0540">Nuclease</keyword>
<keyword evidence="3 5" id="KW-0269">Exonuclease</keyword>
<dbReference type="GO" id="GO:0005829">
    <property type="term" value="C:cytosol"/>
    <property type="evidence" value="ECO:0007669"/>
    <property type="project" value="TreeGrafter"/>
</dbReference>